<dbReference type="PATRIC" id="fig|1200352.3.peg.1781"/>
<keyword evidence="3" id="KW-1185">Reference proteome</keyword>
<evidence type="ECO:0008006" key="4">
    <source>
        <dbReference type="Google" id="ProtNLM"/>
    </source>
</evidence>
<feature type="region of interest" description="Disordered" evidence="1">
    <location>
        <begin position="110"/>
        <end position="164"/>
    </location>
</feature>
<dbReference type="OrthoDB" id="3216194at2"/>
<dbReference type="Proteomes" id="UP000014809">
    <property type="component" value="Chromosome"/>
</dbReference>
<proteinExistence type="predicted"/>
<evidence type="ECO:0000256" key="1">
    <source>
        <dbReference type="SAM" id="MobiDB-lite"/>
    </source>
</evidence>
<name>S4XI79_9CORY</name>
<dbReference type="RefSeq" id="WP_020441751.1">
    <property type="nucleotide sequence ID" value="NC_021663.1"/>
</dbReference>
<dbReference type="HOGENOM" id="CLU_095649_0_0_11"/>
<dbReference type="Pfam" id="PF12005">
    <property type="entry name" value="DUF3499"/>
    <property type="match status" value="1"/>
</dbReference>
<organism evidence="2 3">
    <name type="scientific">Corynebacterium terpenotabidum Y-11</name>
    <dbReference type="NCBI Taxonomy" id="1200352"/>
    <lineage>
        <taxon>Bacteria</taxon>
        <taxon>Bacillati</taxon>
        <taxon>Actinomycetota</taxon>
        <taxon>Actinomycetes</taxon>
        <taxon>Mycobacteriales</taxon>
        <taxon>Corynebacteriaceae</taxon>
        <taxon>Corynebacterium</taxon>
    </lineage>
</organism>
<dbReference type="EMBL" id="CP003696">
    <property type="protein sequence ID" value="AGP31395.1"/>
    <property type="molecule type" value="Genomic_DNA"/>
</dbReference>
<dbReference type="AlphaFoldDB" id="S4XI79"/>
<dbReference type="STRING" id="1200352.A606_08760"/>
<dbReference type="InterPro" id="IPR021888">
    <property type="entry name" value="DUF3499"/>
</dbReference>
<protein>
    <recommendedName>
        <fullName evidence="4">DUF3499 domain-containing protein</fullName>
    </recommendedName>
</protein>
<feature type="compositionally biased region" description="Low complexity" evidence="1">
    <location>
        <begin position="110"/>
        <end position="119"/>
    </location>
</feature>
<gene>
    <name evidence="2" type="ORF">A606_08760</name>
</gene>
<evidence type="ECO:0000313" key="2">
    <source>
        <dbReference type="EMBL" id="AGP31395.1"/>
    </source>
</evidence>
<accession>S4XI79</accession>
<dbReference type="KEGG" id="cter:A606_08760"/>
<evidence type="ECO:0000313" key="3">
    <source>
        <dbReference type="Proteomes" id="UP000014809"/>
    </source>
</evidence>
<dbReference type="eggNOG" id="ENOG5032RR4">
    <property type="taxonomic scope" value="Bacteria"/>
</dbReference>
<sequence>MSSVTDYRQCSRPGCRAPAVATLRYNYRASRATVTPLGPGVDPHSWDLCGRHVERLTVPSGWDLVREDEAATGVPGMLDGGTADTSDFTDEELQVLAEALEAVADAGDPGAGDPVAPGVVHPPTPAARIIRREDVPHPSGRHPSRGNLPRHTPPRHLHAVQDAD</sequence>
<reference evidence="2 3" key="1">
    <citation type="submission" date="2012-06" db="EMBL/GenBank/DDBJ databases">
        <title>Complete genome sequence of Corynebacterium terpenotabidum Y-11 (=DSM 44721).</title>
        <authorList>
            <person name="Ruckert C."/>
            <person name="Albersmeier A."/>
            <person name="Al-Dilaimi A."/>
            <person name="Szczepanowski R."/>
            <person name="Kalinowski J."/>
        </authorList>
    </citation>
    <scope>NUCLEOTIDE SEQUENCE [LARGE SCALE GENOMIC DNA]</scope>
    <source>
        <strain evidence="2 3">Y-11</strain>
    </source>
</reference>